<feature type="compositionally biased region" description="Polar residues" evidence="1">
    <location>
        <begin position="280"/>
        <end position="297"/>
    </location>
</feature>
<gene>
    <name evidence="2" type="ORF">BECKDK2373B_GA0170837_11515</name>
</gene>
<feature type="region of interest" description="Disordered" evidence="1">
    <location>
        <begin position="252"/>
        <end position="300"/>
    </location>
</feature>
<accession>A0A450TEQ6</accession>
<evidence type="ECO:0000313" key="2">
    <source>
        <dbReference type="EMBL" id="VFJ65497.1"/>
    </source>
</evidence>
<organism evidence="2">
    <name type="scientific">Candidatus Kentrum sp. DK</name>
    <dbReference type="NCBI Taxonomy" id="2126562"/>
    <lineage>
        <taxon>Bacteria</taxon>
        <taxon>Pseudomonadati</taxon>
        <taxon>Pseudomonadota</taxon>
        <taxon>Gammaproteobacteria</taxon>
        <taxon>Candidatus Kentrum</taxon>
    </lineage>
</organism>
<reference evidence="2" key="1">
    <citation type="submission" date="2019-02" db="EMBL/GenBank/DDBJ databases">
        <authorList>
            <person name="Gruber-Vodicka R. H."/>
            <person name="Seah K. B. B."/>
        </authorList>
    </citation>
    <scope>NUCLEOTIDE SEQUENCE</scope>
    <source>
        <strain evidence="2">BECK_DK47</strain>
    </source>
</reference>
<protein>
    <submittedName>
        <fullName evidence="2">Uncharacterized protein</fullName>
    </submittedName>
</protein>
<dbReference type="AlphaFoldDB" id="A0A450TEQ6"/>
<dbReference type="EMBL" id="CAADEX010000151">
    <property type="protein sequence ID" value="VFJ65497.1"/>
    <property type="molecule type" value="Genomic_DNA"/>
</dbReference>
<proteinExistence type="predicted"/>
<evidence type="ECO:0000256" key="1">
    <source>
        <dbReference type="SAM" id="MobiDB-lite"/>
    </source>
</evidence>
<sequence length="341" mass="38279">MAAAASGAFVIPKFPEGRDGQTDFNDLANFPRAGMDAVKEQIEAALEEASWGGPKAWLGDPGDGGKRRRAVSVMPLDDAVERFCPLDDGSGKFLFDTWTMKVVYREQMSAVLPAGERWDQVKRHSVWIDRGAYYIDEVGFDPAGVDPSVRLNTWRGWPMEPKKGKCDLLLELIHYLCNRNQEGDVTSRWLLQWMAYPLQDPGAKMLSALNHARPHRHRKKQRLESIPGDLRRLICLFSASLRRVISRRALEDKSNSDWGQTAPSLSSPRKSSAARRCGVSGTNSRISSPATGSASDSNKSEKLRFSYGKMIAAYRQRNHMNLVFLSNEDQPLPIDKDDRRS</sequence>
<feature type="compositionally biased region" description="Polar residues" evidence="1">
    <location>
        <begin position="256"/>
        <end position="270"/>
    </location>
</feature>
<name>A0A450TEQ6_9GAMM</name>